<reference evidence="1" key="1">
    <citation type="submission" date="2023-03" db="EMBL/GenBank/DDBJ databases">
        <title>Massive genome expansion in bonnet fungi (Mycena s.s.) driven by repeated elements and novel gene families across ecological guilds.</title>
        <authorList>
            <consortium name="Lawrence Berkeley National Laboratory"/>
            <person name="Harder C.B."/>
            <person name="Miyauchi S."/>
            <person name="Viragh M."/>
            <person name="Kuo A."/>
            <person name="Thoen E."/>
            <person name="Andreopoulos B."/>
            <person name="Lu D."/>
            <person name="Skrede I."/>
            <person name="Drula E."/>
            <person name="Henrissat B."/>
            <person name="Morin E."/>
            <person name="Kohler A."/>
            <person name="Barry K."/>
            <person name="LaButti K."/>
            <person name="Morin E."/>
            <person name="Salamov A."/>
            <person name="Lipzen A."/>
            <person name="Mereny Z."/>
            <person name="Hegedus B."/>
            <person name="Baldrian P."/>
            <person name="Stursova M."/>
            <person name="Weitz H."/>
            <person name="Taylor A."/>
            <person name="Grigoriev I.V."/>
            <person name="Nagy L.G."/>
            <person name="Martin F."/>
            <person name="Kauserud H."/>
        </authorList>
    </citation>
    <scope>NUCLEOTIDE SEQUENCE</scope>
    <source>
        <strain evidence="1">CBHHK182m</strain>
    </source>
</reference>
<dbReference type="AlphaFoldDB" id="A0AAD7MMC4"/>
<gene>
    <name evidence="1" type="ORF">B0H16DRAFT_1597340</name>
</gene>
<organism evidence="1 2">
    <name type="scientific">Mycena metata</name>
    <dbReference type="NCBI Taxonomy" id="1033252"/>
    <lineage>
        <taxon>Eukaryota</taxon>
        <taxon>Fungi</taxon>
        <taxon>Dikarya</taxon>
        <taxon>Basidiomycota</taxon>
        <taxon>Agaricomycotina</taxon>
        <taxon>Agaricomycetes</taxon>
        <taxon>Agaricomycetidae</taxon>
        <taxon>Agaricales</taxon>
        <taxon>Marasmiineae</taxon>
        <taxon>Mycenaceae</taxon>
        <taxon>Mycena</taxon>
    </lineage>
</organism>
<protein>
    <recommendedName>
        <fullName evidence="3">F-box domain-containing protein</fullName>
    </recommendedName>
</protein>
<evidence type="ECO:0008006" key="3">
    <source>
        <dbReference type="Google" id="ProtNLM"/>
    </source>
</evidence>
<proteinExistence type="predicted"/>
<sequence length="473" mass="52170">MLLDLSGELLEEIGTNLIQTDQANLRAVCKNLGGPVDRLFFSVLVLKTGHQLTSGNGVDILRALATGETKWSLYAKALRIRPGKQARNQETKEIHINISDNELQDLLASALKSMPKIRTVAWDVHEQACSKWERDTICDFLNILVALKELELNIQGNIDFSQLSIRGIKKFTLKTPKLRRSLLRLSPSSGPPLMYQQIPQLVPQNRITSLHLEGGNQWSQVWTMLRSTHESASRIKLSEIITSVVTPELFDYLTSYSGLERLTLKFPDGGSRDASDRLADTFFETVLPHHAASLTELSCPAAYESRFSFGEHNVGVVSLLHNLTSLEMSVNAGAVRKADPPPDGTRIRMVSIGVSVTAEQSDIDPVVTLLLQTIASLPALRSLTVVSAETERNRGAWCGNGRIHHKGAVDVAIANAVKTFRSNVPCSAIVHAGYQTYELHPISTHNPEREGLGGELGMLGYQQMGSVLSKWRR</sequence>
<name>A0AAD7MMC4_9AGAR</name>
<evidence type="ECO:0000313" key="1">
    <source>
        <dbReference type="EMBL" id="KAJ7724145.1"/>
    </source>
</evidence>
<dbReference type="SUPFAM" id="SSF52047">
    <property type="entry name" value="RNI-like"/>
    <property type="match status" value="1"/>
</dbReference>
<accession>A0AAD7MMC4</accession>
<comment type="caution">
    <text evidence="1">The sequence shown here is derived from an EMBL/GenBank/DDBJ whole genome shotgun (WGS) entry which is preliminary data.</text>
</comment>
<dbReference type="Proteomes" id="UP001215598">
    <property type="component" value="Unassembled WGS sequence"/>
</dbReference>
<dbReference type="EMBL" id="JARKIB010000205">
    <property type="protein sequence ID" value="KAJ7724145.1"/>
    <property type="molecule type" value="Genomic_DNA"/>
</dbReference>
<keyword evidence="2" id="KW-1185">Reference proteome</keyword>
<evidence type="ECO:0000313" key="2">
    <source>
        <dbReference type="Proteomes" id="UP001215598"/>
    </source>
</evidence>